<accession>A0A0D0CKI7</accession>
<dbReference type="Proteomes" id="UP000053593">
    <property type="component" value="Unassembled WGS sequence"/>
</dbReference>
<dbReference type="HOGENOM" id="CLU_022273_0_0_1"/>
<proteinExistence type="predicted"/>
<dbReference type="OrthoDB" id="3268838at2759"/>
<protein>
    <submittedName>
        <fullName evidence="2">Unplaced genomic scaffold GYMLUscaffold_16, whole genome shotgun sequence</fullName>
    </submittedName>
</protein>
<evidence type="ECO:0000313" key="3">
    <source>
        <dbReference type="Proteomes" id="UP000053593"/>
    </source>
</evidence>
<keyword evidence="3" id="KW-1185">Reference proteome</keyword>
<sequence>MPEIREVEAQGLQLQHAIQQAENQDQSNFSVLKAIWADATEKEAQRSQPNSRFQKYLVDRVTPHCGFLRGQGNHQTPLYPPHLVYSIVNLTPDRMSTLGLHSGHRNIGWTACAIILELGKVNFMLSLLTHTSVNLYTREQWENSICVASWKTRSFSNPPFETLIPHPVHAHLAFLEMVADELAEILRNKLKFTKRPAIVVVRGMKSLHGIGVYTSLEIFAMAGEDAAFFKIARLKHFTFPSSFGGISMPFQDGSTSRRFLVLLYANGIARTLMGTLPYVILCRDKLLRPAMHGGVLAPTVKHRLQYCDWLSVYGKDKFYCTSREANLIDEYVKTLANIELSLEPFYRNAGKQATLRPFFTSTMSAKPISLFDTFEPGRIKPALQQKDLNLGHLIFSHTSWKAFGFSPPLKSDPITGLFQRLGLVKSTNFLRDHNFYTPLFLEPCSRRQRRSTYSYHNINQFWSMTPCFPPNLFDSEKDIETWTRRKKSTAEITKLAFGQWPLSSFRVLSGQDRHNKLFRSLVNKNTGDVAVGPLEYCGSGRMVKDSHGRELLAVCWGDVGSLSPTLVRREISGLARRKKKLDRKGTKKKAMSTRHRQHITKTVDTLLNGKNR</sequence>
<name>A0A0D0CKI7_9AGAR</name>
<dbReference type="AlphaFoldDB" id="A0A0D0CKI7"/>
<dbReference type="EMBL" id="KN834764">
    <property type="protein sequence ID" value="KIK63414.1"/>
    <property type="molecule type" value="Genomic_DNA"/>
</dbReference>
<evidence type="ECO:0000256" key="1">
    <source>
        <dbReference type="SAM" id="MobiDB-lite"/>
    </source>
</evidence>
<organism evidence="2 3">
    <name type="scientific">Collybiopsis luxurians FD-317 M1</name>
    <dbReference type="NCBI Taxonomy" id="944289"/>
    <lineage>
        <taxon>Eukaryota</taxon>
        <taxon>Fungi</taxon>
        <taxon>Dikarya</taxon>
        <taxon>Basidiomycota</taxon>
        <taxon>Agaricomycotina</taxon>
        <taxon>Agaricomycetes</taxon>
        <taxon>Agaricomycetidae</taxon>
        <taxon>Agaricales</taxon>
        <taxon>Marasmiineae</taxon>
        <taxon>Omphalotaceae</taxon>
        <taxon>Collybiopsis</taxon>
        <taxon>Collybiopsis luxurians</taxon>
    </lineage>
</organism>
<reference evidence="2 3" key="1">
    <citation type="submission" date="2014-04" db="EMBL/GenBank/DDBJ databases">
        <title>Evolutionary Origins and Diversification of the Mycorrhizal Mutualists.</title>
        <authorList>
            <consortium name="DOE Joint Genome Institute"/>
            <consortium name="Mycorrhizal Genomics Consortium"/>
            <person name="Kohler A."/>
            <person name="Kuo A."/>
            <person name="Nagy L.G."/>
            <person name="Floudas D."/>
            <person name="Copeland A."/>
            <person name="Barry K.W."/>
            <person name="Cichocki N."/>
            <person name="Veneault-Fourrey C."/>
            <person name="LaButti K."/>
            <person name="Lindquist E.A."/>
            <person name="Lipzen A."/>
            <person name="Lundell T."/>
            <person name="Morin E."/>
            <person name="Murat C."/>
            <person name="Riley R."/>
            <person name="Ohm R."/>
            <person name="Sun H."/>
            <person name="Tunlid A."/>
            <person name="Henrissat B."/>
            <person name="Grigoriev I.V."/>
            <person name="Hibbett D.S."/>
            <person name="Martin F."/>
        </authorList>
    </citation>
    <scope>NUCLEOTIDE SEQUENCE [LARGE SCALE GENOMIC DNA]</scope>
    <source>
        <strain evidence="2 3">FD-317 M1</strain>
    </source>
</reference>
<evidence type="ECO:0000313" key="2">
    <source>
        <dbReference type="EMBL" id="KIK63414.1"/>
    </source>
</evidence>
<feature type="region of interest" description="Disordered" evidence="1">
    <location>
        <begin position="577"/>
        <end position="597"/>
    </location>
</feature>
<gene>
    <name evidence="2" type="ORF">GYMLUDRAFT_57623</name>
</gene>